<dbReference type="SMART" id="SM00388">
    <property type="entry name" value="HisKA"/>
    <property type="match status" value="1"/>
</dbReference>
<evidence type="ECO:0000256" key="2">
    <source>
        <dbReference type="ARBA" id="ARBA00012438"/>
    </source>
</evidence>
<dbReference type="SUPFAM" id="SSF55874">
    <property type="entry name" value="ATPase domain of HSP90 chaperone/DNA topoisomerase II/histidine kinase"/>
    <property type="match status" value="1"/>
</dbReference>
<keyword evidence="8" id="KW-0808">Transferase</keyword>
<dbReference type="InterPro" id="IPR036890">
    <property type="entry name" value="HATPase_C_sf"/>
</dbReference>
<dbReference type="Gene3D" id="1.10.287.130">
    <property type="match status" value="1"/>
</dbReference>
<comment type="catalytic activity">
    <reaction evidence="1">
        <text>ATP + protein L-histidine = ADP + protein N-phospho-L-histidine.</text>
        <dbReference type="EC" id="2.7.13.3"/>
    </reaction>
</comment>
<keyword evidence="3 4" id="KW-0597">Phosphoprotein</keyword>
<dbReference type="InterPro" id="IPR036097">
    <property type="entry name" value="HisK_dim/P_sf"/>
</dbReference>
<dbReference type="InterPro" id="IPR004358">
    <property type="entry name" value="Sig_transdc_His_kin-like_C"/>
</dbReference>
<dbReference type="InterPro" id="IPR005467">
    <property type="entry name" value="His_kinase_dom"/>
</dbReference>
<dbReference type="EC" id="2.7.13.3" evidence="2"/>
<comment type="caution">
    <text evidence="8">The sequence shown here is derived from an EMBL/GenBank/DDBJ whole genome shotgun (WGS) entry which is preliminary data.</text>
</comment>
<dbReference type="InterPro" id="IPR003594">
    <property type="entry name" value="HATPase_dom"/>
</dbReference>
<dbReference type="InterPro" id="IPR003661">
    <property type="entry name" value="HisK_dim/P_dom"/>
</dbReference>
<dbReference type="AlphaFoldDB" id="U7D672"/>
<protein>
    <recommendedName>
        <fullName evidence="2">histidine kinase</fullName>
        <ecNumber evidence="2">2.7.13.3</ecNumber>
    </recommendedName>
</protein>
<evidence type="ECO:0000256" key="1">
    <source>
        <dbReference type="ARBA" id="ARBA00000085"/>
    </source>
</evidence>
<dbReference type="RefSeq" id="WP_022637082.1">
    <property type="nucleotide sequence ID" value="NZ_ASJR01000013.1"/>
</dbReference>
<dbReference type="SUPFAM" id="SSF47384">
    <property type="entry name" value="Homodimeric domain of signal transducing histidine kinase"/>
    <property type="match status" value="1"/>
</dbReference>
<dbReference type="SMART" id="SM00448">
    <property type="entry name" value="REC"/>
    <property type="match status" value="1"/>
</dbReference>
<dbReference type="PANTHER" id="PTHR43065">
    <property type="entry name" value="SENSOR HISTIDINE KINASE"/>
    <property type="match status" value="1"/>
</dbReference>
<dbReference type="Proteomes" id="UP000017148">
    <property type="component" value="Unassembled WGS sequence"/>
</dbReference>
<evidence type="ECO:0000259" key="6">
    <source>
        <dbReference type="PROSITE" id="PS50109"/>
    </source>
</evidence>
<dbReference type="EMBL" id="ASJR01000013">
    <property type="protein sequence ID" value="ERP31433.1"/>
    <property type="molecule type" value="Genomic_DNA"/>
</dbReference>
<evidence type="ECO:0000256" key="5">
    <source>
        <dbReference type="SAM" id="Coils"/>
    </source>
</evidence>
<dbReference type="InterPro" id="IPR011006">
    <property type="entry name" value="CheY-like_superfamily"/>
</dbReference>
<evidence type="ECO:0000256" key="4">
    <source>
        <dbReference type="PROSITE-ProRule" id="PRU00169"/>
    </source>
</evidence>
<feature type="domain" description="Response regulatory" evidence="7">
    <location>
        <begin position="2"/>
        <end position="122"/>
    </location>
</feature>
<keyword evidence="5" id="KW-0175">Coiled coil</keyword>
<name>U7D672_9BACT</name>
<sequence length="413" mass="46586">MRFLIVDDDLLICENLQRILQEKGFSVDSFTSSREGLAFLQTLSLHDYVLILLDFNMPKLSGGEFLQELSRLDRKYHTYVIMMTGAFDSDEKLVQSLHAGADDFLQKPFQFAVAEAKISAGVRSFELRRQVDIHTKELQEKNEELRRSYAEISRTQARLVQQEKMASLGELAAGIAHEINNPLGFIKSNHETLFEYRDWVEALIATLRNGNGLPVEDARELDFVRADADTLLRENREGIERIENIVKNMKHFARYDKERIMELHDVRDLIRSTLVIARNRIKYIADIRLDLQEVPSVPLVAGEVNQVLLNLLINAVQSIEEKGGESGSITIRTFAESSSVVCAITDTGTGIAESDERRVFDLFYTTKTARGGSGLGLSISYDIIVQKHGGDMWFESEVGVGTTFFIALPMGDS</sequence>
<keyword evidence="9" id="KW-1185">Reference proteome</keyword>
<feature type="coiled-coil region" evidence="5">
    <location>
        <begin position="124"/>
        <end position="158"/>
    </location>
</feature>
<dbReference type="GO" id="GO:0000155">
    <property type="term" value="F:phosphorelay sensor kinase activity"/>
    <property type="evidence" value="ECO:0007669"/>
    <property type="project" value="InterPro"/>
</dbReference>
<evidence type="ECO:0000256" key="3">
    <source>
        <dbReference type="ARBA" id="ARBA00022553"/>
    </source>
</evidence>
<dbReference type="Gene3D" id="3.30.565.10">
    <property type="entry name" value="Histidine kinase-like ATPase, C-terminal domain"/>
    <property type="match status" value="1"/>
</dbReference>
<evidence type="ECO:0000259" key="7">
    <source>
        <dbReference type="PROSITE" id="PS50110"/>
    </source>
</evidence>
<dbReference type="SUPFAM" id="SSF52172">
    <property type="entry name" value="CheY-like"/>
    <property type="match status" value="1"/>
</dbReference>
<dbReference type="CDD" id="cd00082">
    <property type="entry name" value="HisKA"/>
    <property type="match status" value="1"/>
</dbReference>
<reference evidence="8 9" key="1">
    <citation type="journal article" date="2013" name="Environ. Microbiol.">
        <title>Genome analysis of Chitinivibrio alkaliphilus gen. nov., sp. nov., a novel extremely haloalkaliphilic anaerobic chitinolytic bacterium from the candidate phylum Termite Group 3.</title>
        <authorList>
            <person name="Sorokin D.Y."/>
            <person name="Gumerov V.M."/>
            <person name="Rakitin A.L."/>
            <person name="Beletsky A.V."/>
            <person name="Damste J.S."/>
            <person name="Muyzer G."/>
            <person name="Mardanov A.V."/>
            <person name="Ravin N.V."/>
        </authorList>
    </citation>
    <scope>NUCLEOTIDE SEQUENCE [LARGE SCALE GENOMIC DNA]</scope>
    <source>
        <strain evidence="8 9">ACht1</strain>
    </source>
</reference>
<dbReference type="Pfam" id="PF00072">
    <property type="entry name" value="Response_reg"/>
    <property type="match status" value="1"/>
</dbReference>
<feature type="domain" description="Histidine kinase" evidence="6">
    <location>
        <begin position="174"/>
        <end position="412"/>
    </location>
</feature>
<evidence type="ECO:0000313" key="9">
    <source>
        <dbReference type="Proteomes" id="UP000017148"/>
    </source>
</evidence>
<dbReference type="Pfam" id="PF00512">
    <property type="entry name" value="HisKA"/>
    <property type="match status" value="1"/>
</dbReference>
<dbReference type="PROSITE" id="PS50110">
    <property type="entry name" value="RESPONSE_REGULATORY"/>
    <property type="match status" value="1"/>
</dbReference>
<proteinExistence type="predicted"/>
<dbReference type="STRING" id="1313304.CALK_1634"/>
<dbReference type="Gene3D" id="3.40.50.2300">
    <property type="match status" value="1"/>
</dbReference>
<dbReference type="CDD" id="cd00156">
    <property type="entry name" value="REC"/>
    <property type="match status" value="1"/>
</dbReference>
<dbReference type="InterPro" id="IPR001789">
    <property type="entry name" value="Sig_transdc_resp-reg_receiver"/>
</dbReference>
<gene>
    <name evidence="8" type="ORF">CALK_1634</name>
</gene>
<accession>U7D672</accession>
<keyword evidence="8" id="KW-0418">Kinase</keyword>
<dbReference type="OrthoDB" id="260274at2"/>
<evidence type="ECO:0000313" key="8">
    <source>
        <dbReference type="EMBL" id="ERP31433.1"/>
    </source>
</evidence>
<dbReference type="SMART" id="SM00387">
    <property type="entry name" value="HATPase_c"/>
    <property type="match status" value="1"/>
</dbReference>
<organism evidence="8 9">
    <name type="scientific">Chitinivibrio alkaliphilus ACht1</name>
    <dbReference type="NCBI Taxonomy" id="1313304"/>
    <lineage>
        <taxon>Bacteria</taxon>
        <taxon>Pseudomonadati</taxon>
        <taxon>Fibrobacterota</taxon>
        <taxon>Chitinivibrionia</taxon>
        <taxon>Chitinivibrionales</taxon>
        <taxon>Chitinivibrionaceae</taxon>
        <taxon>Chitinivibrio</taxon>
    </lineage>
</organism>
<dbReference type="PROSITE" id="PS50109">
    <property type="entry name" value="HIS_KIN"/>
    <property type="match status" value="1"/>
</dbReference>
<dbReference type="PANTHER" id="PTHR43065:SF50">
    <property type="entry name" value="HISTIDINE KINASE"/>
    <property type="match status" value="1"/>
</dbReference>
<feature type="modified residue" description="4-aspartylphosphate" evidence="4">
    <location>
        <position position="54"/>
    </location>
</feature>
<dbReference type="PRINTS" id="PR00344">
    <property type="entry name" value="BCTRLSENSOR"/>
</dbReference>
<dbReference type="eggNOG" id="COG4191">
    <property type="taxonomic scope" value="Bacteria"/>
</dbReference>
<dbReference type="Pfam" id="PF02518">
    <property type="entry name" value="HATPase_c"/>
    <property type="match status" value="1"/>
</dbReference>